<dbReference type="Pfam" id="PF02518">
    <property type="entry name" value="HATPase_c"/>
    <property type="match status" value="1"/>
</dbReference>
<feature type="transmembrane region" description="Helical" evidence="14">
    <location>
        <begin position="195"/>
        <end position="213"/>
    </location>
</feature>
<keyword evidence="6" id="KW-0808">Transferase</keyword>
<comment type="catalytic activity">
    <reaction evidence="1">
        <text>ATP + protein L-histidine = ADP + protein N-phospho-L-histidine.</text>
        <dbReference type="EC" id="2.7.13.3"/>
    </reaction>
</comment>
<dbReference type="InterPro" id="IPR005467">
    <property type="entry name" value="His_kinase_dom"/>
</dbReference>
<dbReference type="RefSeq" id="WP_058257810.1">
    <property type="nucleotide sequence ID" value="NZ_LN879430.1"/>
</dbReference>
<dbReference type="PANTHER" id="PTHR45528">
    <property type="entry name" value="SENSOR HISTIDINE KINASE CPXA"/>
    <property type="match status" value="1"/>
</dbReference>
<proteinExistence type="predicted"/>
<evidence type="ECO:0000256" key="3">
    <source>
        <dbReference type="ARBA" id="ARBA00012438"/>
    </source>
</evidence>
<feature type="transmembrane region" description="Helical" evidence="14">
    <location>
        <begin position="273"/>
        <end position="298"/>
    </location>
</feature>
<organism evidence="16 17">
    <name type="scientific">Herbinix luporum</name>
    <dbReference type="NCBI Taxonomy" id="1679721"/>
    <lineage>
        <taxon>Bacteria</taxon>
        <taxon>Bacillati</taxon>
        <taxon>Bacillota</taxon>
        <taxon>Clostridia</taxon>
        <taxon>Lachnospirales</taxon>
        <taxon>Lachnospiraceae</taxon>
        <taxon>Herbinix</taxon>
    </lineage>
</organism>
<name>A0A0K8J529_9FIRM</name>
<dbReference type="InterPro" id="IPR003661">
    <property type="entry name" value="HisK_dim/P_dom"/>
</dbReference>
<keyword evidence="17" id="KW-1185">Reference proteome</keyword>
<evidence type="ECO:0000256" key="5">
    <source>
        <dbReference type="ARBA" id="ARBA00022553"/>
    </source>
</evidence>
<dbReference type="Proteomes" id="UP000196053">
    <property type="component" value="Chromosome I"/>
</dbReference>
<dbReference type="FunFam" id="1.10.287.130:FF:000001">
    <property type="entry name" value="Two-component sensor histidine kinase"/>
    <property type="match status" value="1"/>
</dbReference>
<dbReference type="InterPro" id="IPR050398">
    <property type="entry name" value="HssS/ArlS-like"/>
</dbReference>
<dbReference type="GO" id="GO:0000155">
    <property type="term" value="F:phosphorelay sensor kinase activity"/>
    <property type="evidence" value="ECO:0007669"/>
    <property type="project" value="InterPro"/>
</dbReference>
<dbReference type="Gene3D" id="1.10.287.130">
    <property type="match status" value="1"/>
</dbReference>
<evidence type="ECO:0000256" key="12">
    <source>
        <dbReference type="ARBA" id="ARBA00023012"/>
    </source>
</evidence>
<dbReference type="SMART" id="SM00387">
    <property type="entry name" value="HATPase_c"/>
    <property type="match status" value="1"/>
</dbReference>
<sequence>MVTKLRRFSRKKGLKIFSFALTVFLLVSAIIQTYYIFYASNLNIESLFVKDYVESDGFRYGEITPAINDVLNKITVGKKLDYIPKYFYYYTDGEKYYNNITLSEIIKLKYHYEYDGEIWFPKEKPDDYNSSDKNDSDYLEAYYLVGSDHIYDISHNEAQDGEMKNYTLYIGFSEEHMQQKQQEWNSDRSEVLSKVKLLVLSLVISLICIIHLITVTGRKPEDDKVHLTPYMDRIYTDIQFLLIILTLVIWFGGINNQMNYTSDPSDVLSMDQIVMMIYLGILSGIALIICGVLFLSMVRKLKARKLLKHSLMYAIGSGINKYIRSLFDIKRFENYPLTDSLNRRQIIFTVASGLLVFLFTIFSLLSTILWIFPLMLEAVVIYWYFYENRKTFEEINLGFQESLKEQMKSERMKVDLITNVSHDLKTPLTSIISYVELLSKEELPEAARDYVNILADKSGRLKNIVSDLFDLAKSTSGNLPLNMENLDLKKLIEQTLGDMEDEIEKSNIRIKTTLTESPVYIYSDGKKLYRVFQNIIGNALKYSLQGTRIFIDMEVDNKIVNVVIKNTASYDMDFTAEEILQRFNRGDKSRTTEGSGLGLSIAESFTRACGGNFKVEIDGDQFKVKLRFTISGVVPLPEMDN</sequence>
<reference evidence="17" key="1">
    <citation type="submission" date="2015-09" db="EMBL/GenBank/DDBJ databases">
        <authorList>
            <person name="Wibberg D."/>
        </authorList>
    </citation>
    <scope>NUCLEOTIDE SEQUENCE [LARGE SCALE GENOMIC DNA]</scope>
    <source>
        <strain evidence="17">SD1D</strain>
    </source>
</reference>
<evidence type="ECO:0000256" key="7">
    <source>
        <dbReference type="ARBA" id="ARBA00022692"/>
    </source>
</evidence>
<evidence type="ECO:0000256" key="2">
    <source>
        <dbReference type="ARBA" id="ARBA00004651"/>
    </source>
</evidence>
<evidence type="ECO:0000313" key="16">
    <source>
        <dbReference type="EMBL" id="CUH92443.1"/>
    </source>
</evidence>
<dbReference type="KEGG" id="hsd:SD1D_0896"/>
<dbReference type="EMBL" id="LN879430">
    <property type="protein sequence ID" value="CUH92443.1"/>
    <property type="molecule type" value="Genomic_DNA"/>
</dbReference>
<evidence type="ECO:0000256" key="8">
    <source>
        <dbReference type="ARBA" id="ARBA00022741"/>
    </source>
</evidence>
<evidence type="ECO:0000256" key="4">
    <source>
        <dbReference type="ARBA" id="ARBA00022475"/>
    </source>
</evidence>
<keyword evidence="8" id="KW-0547">Nucleotide-binding</keyword>
<comment type="subcellular location">
    <subcellularLocation>
        <location evidence="2">Cell membrane</location>
        <topology evidence="2">Multi-pass membrane protein</topology>
    </subcellularLocation>
</comment>
<keyword evidence="11 14" id="KW-1133">Transmembrane helix</keyword>
<dbReference type="SMART" id="SM00388">
    <property type="entry name" value="HisKA"/>
    <property type="match status" value="1"/>
</dbReference>
<evidence type="ECO:0000256" key="1">
    <source>
        <dbReference type="ARBA" id="ARBA00000085"/>
    </source>
</evidence>
<dbReference type="GO" id="GO:0005524">
    <property type="term" value="F:ATP binding"/>
    <property type="evidence" value="ECO:0007669"/>
    <property type="project" value="UniProtKB-KW"/>
</dbReference>
<keyword evidence="12" id="KW-0902">Two-component regulatory system</keyword>
<gene>
    <name evidence="16" type="ORF">SD1D_0896</name>
</gene>
<dbReference type="Pfam" id="PF00512">
    <property type="entry name" value="HisKA"/>
    <property type="match status" value="1"/>
</dbReference>
<keyword evidence="4" id="KW-1003">Cell membrane</keyword>
<dbReference type="InterPro" id="IPR036890">
    <property type="entry name" value="HATPase_C_sf"/>
</dbReference>
<evidence type="ECO:0000256" key="6">
    <source>
        <dbReference type="ARBA" id="ARBA00022679"/>
    </source>
</evidence>
<feature type="domain" description="Histidine kinase" evidence="15">
    <location>
        <begin position="419"/>
        <end position="632"/>
    </location>
</feature>
<evidence type="ECO:0000313" key="17">
    <source>
        <dbReference type="Proteomes" id="UP000196053"/>
    </source>
</evidence>
<evidence type="ECO:0000256" key="14">
    <source>
        <dbReference type="SAM" id="Phobius"/>
    </source>
</evidence>
<keyword evidence="9" id="KW-0418">Kinase</keyword>
<evidence type="ECO:0000259" key="15">
    <source>
        <dbReference type="PROSITE" id="PS50109"/>
    </source>
</evidence>
<dbReference type="CDD" id="cd00082">
    <property type="entry name" value="HisKA"/>
    <property type="match status" value="1"/>
</dbReference>
<dbReference type="SUPFAM" id="SSF47384">
    <property type="entry name" value="Homodimeric domain of signal transducing histidine kinase"/>
    <property type="match status" value="1"/>
</dbReference>
<keyword evidence="10" id="KW-0067">ATP-binding</keyword>
<evidence type="ECO:0000256" key="11">
    <source>
        <dbReference type="ARBA" id="ARBA00022989"/>
    </source>
</evidence>
<dbReference type="PANTHER" id="PTHR45528:SF1">
    <property type="entry name" value="SENSOR HISTIDINE KINASE CPXA"/>
    <property type="match status" value="1"/>
</dbReference>
<keyword evidence="7 14" id="KW-0812">Transmembrane</keyword>
<dbReference type="Gene3D" id="3.30.565.10">
    <property type="entry name" value="Histidine kinase-like ATPase, C-terminal domain"/>
    <property type="match status" value="1"/>
</dbReference>
<keyword evidence="5" id="KW-0597">Phosphoprotein</keyword>
<feature type="transmembrane region" description="Helical" evidence="14">
    <location>
        <begin position="234"/>
        <end position="253"/>
    </location>
</feature>
<dbReference type="GO" id="GO:0005886">
    <property type="term" value="C:plasma membrane"/>
    <property type="evidence" value="ECO:0007669"/>
    <property type="project" value="UniProtKB-SubCell"/>
</dbReference>
<dbReference type="InterPro" id="IPR003594">
    <property type="entry name" value="HATPase_dom"/>
</dbReference>
<dbReference type="SUPFAM" id="SSF55874">
    <property type="entry name" value="ATPase domain of HSP90 chaperone/DNA topoisomerase II/histidine kinase"/>
    <property type="match status" value="1"/>
</dbReference>
<dbReference type="AlphaFoldDB" id="A0A0K8J529"/>
<accession>A0A0K8J529</accession>
<protein>
    <recommendedName>
        <fullName evidence="3">histidine kinase</fullName>
        <ecNumber evidence="3">2.7.13.3</ecNumber>
    </recommendedName>
</protein>
<feature type="transmembrane region" description="Helical" evidence="14">
    <location>
        <begin position="16"/>
        <end position="37"/>
    </location>
</feature>
<dbReference type="EC" id="2.7.13.3" evidence="3"/>
<feature type="transmembrane region" description="Helical" evidence="14">
    <location>
        <begin position="346"/>
        <end position="362"/>
    </location>
</feature>
<keyword evidence="13 14" id="KW-0472">Membrane</keyword>
<evidence type="ECO:0000256" key="9">
    <source>
        <dbReference type="ARBA" id="ARBA00022777"/>
    </source>
</evidence>
<evidence type="ECO:0000256" key="10">
    <source>
        <dbReference type="ARBA" id="ARBA00022840"/>
    </source>
</evidence>
<evidence type="ECO:0000256" key="13">
    <source>
        <dbReference type="ARBA" id="ARBA00023136"/>
    </source>
</evidence>
<dbReference type="PROSITE" id="PS50109">
    <property type="entry name" value="HIS_KIN"/>
    <property type="match status" value="1"/>
</dbReference>
<dbReference type="InterPro" id="IPR036097">
    <property type="entry name" value="HisK_dim/P_sf"/>
</dbReference>